<accession>A0A1G2G7B5</accession>
<dbReference type="AlphaFoldDB" id="A0A1G2G7B5"/>
<dbReference type="PANTHER" id="PTHR42693:SF33">
    <property type="entry name" value="ARYLSULFATASE"/>
    <property type="match status" value="1"/>
</dbReference>
<dbReference type="Pfam" id="PF00884">
    <property type="entry name" value="Sulfatase"/>
    <property type="match status" value="1"/>
</dbReference>
<organism evidence="3 4">
    <name type="scientific">Candidatus Ryanbacteria bacterium RIFCSPHIGHO2_01_FULL_48_27</name>
    <dbReference type="NCBI Taxonomy" id="1802115"/>
    <lineage>
        <taxon>Bacteria</taxon>
        <taxon>Candidatus Ryaniibacteriota</taxon>
    </lineage>
</organism>
<dbReference type="InterPro" id="IPR017850">
    <property type="entry name" value="Alkaline_phosphatase_core_sf"/>
</dbReference>
<evidence type="ECO:0000256" key="1">
    <source>
        <dbReference type="ARBA" id="ARBA00008779"/>
    </source>
</evidence>
<dbReference type="SUPFAM" id="SSF53649">
    <property type="entry name" value="Alkaline phosphatase-like"/>
    <property type="match status" value="1"/>
</dbReference>
<comment type="similarity">
    <text evidence="1">Belongs to the sulfatase family.</text>
</comment>
<protein>
    <recommendedName>
        <fullName evidence="2">Sulfatase N-terminal domain-containing protein</fullName>
    </recommendedName>
</protein>
<evidence type="ECO:0000313" key="4">
    <source>
        <dbReference type="Proteomes" id="UP000177785"/>
    </source>
</evidence>
<sequence>MQRLTEDGYATLHTGKWWEGSIDKLFTDQEARGASWQSIGRETMDPLWNFMHKYAIDPTPDSRRPFFIWFAPLMPHLNFTPPHVYRDMYKGIDFSQLEKDEIRGQFNAQGYFGMMTWLDTRIGELVKFLEDNHLRENTLLVYLSDNGFGLDSSKLHFTENGMRTPIILNYPGKIPPSGKNTALTHEIDIYPTIMDYTGISGVQFPDALDMRQLAESGGTAPWRKYIFGNWYNGGQVSVRTKQYKLYVDKMGGVNKFKAVKLFDLVADPYENKNLIFTPQGKKQYASTTEELLTQATAWWFNRTNPPLQ</sequence>
<comment type="caution">
    <text evidence="3">The sequence shown here is derived from an EMBL/GenBank/DDBJ whole genome shotgun (WGS) entry which is preliminary data.</text>
</comment>
<dbReference type="EMBL" id="MHNL01000004">
    <property type="protein sequence ID" value="OGZ45972.1"/>
    <property type="molecule type" value="Genomic_DNA"/>
</dbReference>
<evidence type="ECO:0000259" key="2">
    <source>
        <dbReference type="Pfam" id="PF00884"/>
    </source>
</evidence>
<name>A0A1G2G7B5_9BACT</name>
<evidence type="ECO:0000313" key="3">
    <source>
        <dbReference type="EMBL" id="OGZ45972.1"/>
    </source>
</evidence>
<dbReference type="InterPro" id="IPR000917">
    <property type="entry name" value="Sulfatase_N"/>
</dbReference>
<dbReference type="Gene3D" id="3.40.720.10">
    <property type="entry name" value="Alkaline Phosphatase, subunit A"/>
    <property type="match status" value="1"/>
</dbReference>
<dbReference type="PANTHER" id="PTHR42693">
    <property type="entry name" value="ARYLSULFATASE FAMILY MEMBER"/>
    <property type="match status" value="1"/>
</dbReference>
<reference evidence="3 4" key="1">
    <citation type="journal article" date="2016" name="Nat. Commun.">
        <title>Thousands of microbial genomes shed light on interconnected biogeochemical processes in an aquifer system.</title>
        <authorList>
            <person name="Anantharaman K."/>
            <person name="Brown C.T."/>
            <person name="Hug L.A."/>
            <person name="Sharon I."/>
            <person name="Castelle C.J."/>
            <person name="Probst A.J."/>
            <person name="Thomas B.C."/>
            <person name="Singh A."/>
            <person name="Wilkins M.J."/>
            <person name="Karaoz U."/>
            <person name="Brodie E.L."/>
            <person name="Williams K.H."/>
            <person name="Hubbard S.S."/>
            <person name="Banfield J.F."/>
        </authorList>
    </citation>
    <scope>NUCLEOTIDE SEQUENCE [LARGE SCALE GENOMIC DNA]</scope>
</reference>
<dbReference type="GO" id="GO:0004065">
    <property type="term" value="F:arylsulfatase activity"/>
    <property type="evidence" value="ECO:0007669"/>
    <property type="project" value="TreeGrafter"/>
</dbReference>
<dbReference type="STRING" id="1802115.A2756_04400"/>
<feature type="domain" description="Sulfatase N-terminal" evidence="2">
    <location>
        <begin position="38"/>
        <end position="199"/>
    </location>
</feature>
<proteinExistence type="inferred from homology"/>
<dbReference type="InterPro" id="IPR050738">
    <property type="entry name" value="Sulfatase"/>
</dbReference>
<dbReference type="Proteomes" id="UP000177785">
    <property type="component" value="Unassembled WGS sequence"/>
</dbReference>
<gene>
    <name evidence="3" type="ORF">A2756_04400</name>
</gene>